<name>A0A8J7G8T2_9ACTN</name>
<dbReference type="EMBL" id="JADOUF010000001">
    <property type="protein sequence ID" value="MBG6135055.1"/>
    <property type="molecule type" value="Genomic_DNA"/>
</dbReference>
<dbReference type="Gene3D" id="1.20.5.1930">
    <property type="match status" value="1"/>
</dbReference>
<proteinExistence type="predicted"/>
<evidence type="ECO:0000256" key="6">
    <source>
        <dbReference type="ARBA" id="ARBA00022777"/>
    </source>
</evidence>
<dbReference type="PANTHER" id="PTHR24421">
    <property type="entry name" value="NITRATE/NITRITE SENSOR PROTEIN NARX-RELATED"/>
    <property type="match status" value="1"/>
</dbReference>
<dbReference type="GO" id="GO:0046983">
    <property type="term" value="F:protein dimerization activity"/>
    <property type="evidence" value="ECO:0007669"/>
    <property type="project" value="InterPro"/>
</dbReference>
<keyword evidence="9" id="KW-0812">Transmembrane</keyword>
<dbReference type="RefSeq" id="WP_197002218.1">
    <property type="nucleotide sequence ID" value="NZ_BONS01000004.1"/>
</dbReference>
<dbReference type="GO" id="GO:0000155">
    <property type="term" value="F:phosphorelay sensor kinase activity"/>
    <property type="evidence" value="ECO:0007669"/>
    <property type="project" value="InterPro"/>
</dbReference>
<evidence type="ECO:0000313" key="12">
    <source>
        <dbReference type="Proteomes" id="UP000622552"/>
    </source>
</evidence>
<keyword evidence="7" id="KW-0067">ATP-binding</keyword>
<keyword evidence="4" id="KW-0808">Transferase</keyword>
<dbReference type="Pfam" id="PF07730">
    <property type="entry name" value="HisKA_3"/>
    <property type="match status" value="1"/>
</dbReference>
<dbReference type="InterPro" id="IPR011712">
    <property type="entry name" value="Sig_transdc_His_kin_sub3_dim/P"/>
</dbReference>
<feature type="transmembrane region" description="Helical" evidence="9">
    <location>
        <begin position="98"/>
        <end position="118"/>
    </location>
</feature>
<dbReference type="AlphaFoldDB" id="A0A8J7G8T2"/>
<keyword evidence="9" id="KW-0472">Membrane</keyword>
<evidence type="ECO:0000256" key="4">
    <source>
        <dbReference type="ARBA" id="ARBA00022679"/>
    </source>
</evidence>
<keyword evidence="12" id="KW-1185">Reference proteome</keyword>
<dbReference type="Gene3D" id="3.30.565.10">
    <property type="entry name" value="Histidine kinase-like ATPase, C-terminal domain"/>
    <property type="match status" value="1"/>
</dbReference>
<evidence type="ECO:0000313" key="11">
    <source>
        <dbReference type="EMBL" id="MBG6135055.1"/>
    </source>
</evidence>
<keyword evidence="8" id="KW-0902">Two-component regulatory system</keyword>
<feature type="transmembrane region" description="Helical" evidence="9">
    <location>
        <begin position="124"/>
        <end position="143"/>
    </location>
</feature>
<sequence>MGLLGDRFGWIRLAVFPAVVSDVVALRADGPTTADWLFALLAGVVSLGAGFVPLATVVGQAGLLICTDLFGHSDAVSVILLAALALLELIVRRRGWPVAVGCVAMSVPFVVQVLRFHAVLPGMYHWAWVVGPPMLAGLYVRSLRENSRRSRERMLEGEQRRELGMLNARLGERTAIARELHDVVAHHVASIVLRVAVARHVIPETDPRMLQVLDDVHAAATTALTDMRKLVGVLRDPSAVNVELGSLLVDPAELPQVLREVVDRAANSGLRVEATIDPALAGMDAVRGLVVLRLVQEGLTNVFKHGGPAGRARLTVAMSADGTARVEVHNEGPPVRSATPGHGLVGLSERVTLIGGEISAGPARDGWLLSAMLPAGAA</sequence>
<evidence type="ECO:0000256" key="7">
    <source>
        <dbReference type="ARBA" id="ARBA00022840"/>
    </source>
</evidence>
<keyword evidence="5" id="KW-0547">Nucleotide-binding</keyword>
<feature type="domain" description="Signal transduction histidine kinase subgroup 3 dimerisation and phosphoacceptor" evidence="10">
    <location>
        <begin position="172"/>
        <end position="237"/>
    </location>
</feature>
<evidence type="ECO:0000259" key="10">
    <source>
        <dbReference type="Pfam" id="PF07730"/>
    </source>
</evidence>
<comment type="caution">
    <text evidence="11">The sequence shown here is derived from an EMBL/GenBank/DDBJ whole genome shotgun (WGS) entry which is preliminary data.</text>
</comment>
<feature type="transmembrane region" description="Helical" evidence="9">
    <location>
        <begin position="75"/>
        <end position="91"/>
    </location>
</feature>
<protein>
    <recommendedName>
        <fullName evidence="2">histidine kinase</fullName>
        <ecNumber evidence="2">2.7.13.3</ecNumber>
    </recommendedName>
</protein>
<comment type="catalytic activity">
    <reaction evidence="1">
        <text>ATP + protein L-histidine = ADP + protein N-phospho-L-histidine.</text>
        <dbReference type="EC" id="2.7.13.3"/>
    </reaction>
</comment>
<evidence type="ECO:0000256" key="5">
    <source>
        <dbReference type="ARBA" id="ARBA00022741"/>
    </source>
</evidence>
<evidence type="ECO:0000256" key="9">
    <source>
        <dbReference type="SAM" id="Phobius"/>
    </source>
</evidence>
<dbReference type="InterPro" id="IPR036890">
    <property type="entry name" value="HATPase_C_sf"/>
</dbReference>
<feature type="transmembrane region" description="Helical" evidence="9">
    <location>
        <begin position="36"/>
        <end position="55"/>
    </location>
</feature>
<organism evidence="11 12">
    <name type="scientific">Longispora fulva</name>
    <dbReference type="NCBI Taxonomy" id="619741"/>
    <lineage>
        <taxon>Bacteria</taxon>
        <taxon>Bacillati</taxon>
        <taxon>Actinomycetota</taxon>
        <taxon>Actinomycetes</taxon>
        <taxon>Micromonosporales</taxon>
        <taxon>Micromonosporaceae</taxon>
        <taxon>Longispora</taxon>
    </lineage>
</organism>
<dbReference type="GO" id="GO:0005524">
    <property type="term" value="F:ATP binding"/>
    <property type="evidence" value="ECO:0007669"/>
    <property type="project" value="UniProtKB-KW"/>
</dbReference>
<dbReference type="Proteomes" id="UP000622552">
    <property type="component" value="Unassembled WGS sequence"/>
</dbReference>
<dbReference type="EC" id="2.7.13.3" evidence="2"/>
<keyword evidence="9" id="KW-1133">Transmembrane helix</keyword>
<dbReference type="CDD" id="cd16917">
    <property type="entry name" value="HATPase_UhpB-NarQ-NarX-like"/>
    <property type="match status" value="1"/>
</dbReference>
<keyword evidence="6 11" id="KW-0418">Kinase</keyword>
<dbReference type="InterPro" id="IPR050482">
    <property type="entry name" value="Sensor_HK_TwoCompSys"/>
</dbReference>
<dbReference type="SUPFAM" id="SSF55874">
    <property type="entry name" value="ATPase domain of HSP90 chaperone/DNA topoisomerase II/histidine kinase"/>
    <property type="match status" value="1"/>
</dbReference>
<evidence type="ECO:0000256" key="3">
    <source>
        <dbReference type="ARBA" id="ARBA00022553"/>
    </source>
</evidence>
<evidence type="ECO:0000256" key="1">
    <source>
        <dbReference type="ARBA" id="ARBA00000085"/>
    </source>
</evidence>
<evidence type="ECO:0000256" key="8">
    <source>
        <dbReference type="ARBA" id="ARBA00023012"/>
    </source>
</evidence>
<dbReference type="GO" id="GO:0016020">
    <property type="term" value="C:membrane"/>
    <property type="evidence" value="ECO:0007669"/>
    <property type="project" value="InterPro"/>
</dbReference>
<accession>A0A8J7G8T2</accession>
<gene>
    <name evidence="11" type="ORF">IW245_001249</name>
</gene>
<evidence type="ECO:0000256" key="2">
    <source>
        <dbReference type="ARBA" id="ARBA00012438"/>
    </source>
</evidence>
<dbReference type="PANTHER" id="PTHR24421:SF10">
    <property type="entry name" value="NITRATE_NITRITE SENSOR PROTEIN NARQ"/>
    <property type="match status" value="1"/>
</dbReference>
<keyword evidence="3" id="KW-0597">Phosphoprotein</keyword>
<reference evidence="11" key="1">
    <citation type="submission" date="2020-11" db="EMBL/GenBank/DDBJ databases">
        <title>Sequencing the genomes of 1000 actinobacteria strains.</title>
        <authorList>
            <person name="Klenk H.-P."/>
        </authorList>
    </citation>
    <scope>NUCLEOTIDE SEQUENCE</scope>
    <source>
        <strain evidence="11">DSM 45356</strain>
    </source>
</reference>